<evidence type="ECO:0008006" key="7">
    <source>
        <dbReference type="Google" id="ProtNLM"/>
    </source>
</evidence>
<dbReference type="NCBIfam" id="TIGR01730">
    <property type="entry name" value="RND_mfp"/>
    <property type="match status" value="1"/>
</dbReference>
<dbReference type="Gene3D" id="2.40.420.20">
    <property type="match status" value="1"/>
</dbReference>
<comment type="caution">
    <text evidence="5">The sequence shown here is derived from an EMBL/GenBank/DDBJ whole genome shotgun (WGS) entry which is preliminary data.</text>
</comment>
<dbReference type="Gene3D" id="2.40.30.170">
    <property type="match status" value="1"/>
</dbReference>
<dbReference type="InterPro" id="IPR058647">
    <property type="entry name" value="BSH_CzcB-like"/>
</dbReference>
<evidence type="ECO:0000259" key="3">
    <source>
        <dbReference type="Pfam" id="PF25954"/>
    </source>
</evidence>
<keyword evidence="2" id="KW-0175">Coiled coil</keyword>
<dbReference type="Proteomes" id="UP000003704">
    <property type="component" value="Unassembled WGS sequence"/>
</dbReference>
<dbReference type="Gene3D" id="1.10.287.470">
    <property type="entry name" value="Helix hairpin bin"/>
    <property type="match status" value="1"/>
</dbReference>
<name>I8TAI0_9GAMM</name>
<dbReference type="RefSeq" id="WP_007183813.1">
    <property type="nucleotide sequence ID" value="NZ_AKGD01000001.1"/>
</dbReference>
<evidence type="ECO:0000259" key="4">
    <source>
        <dbReference type="Pfam" id="PF25973"/>
    </source>
</evidence>
<protein>
    <recommendedName>
        <fullName evidence="7">RND efflux pump membrane fusion protein barrel-sandwich domain-containing protein</fullName>
    </recommendedName>
</protein>
<dbReference type="PANTHER" id="PTHR30469">
    <property type="entry name" value="MULTIDRUG RESISTANCE PROTEIN MDTA"/>
    <property type="match status" value="1"/>
</dbReference>
<organism evidence="5 6">
    <name type="scientific">Hydrocarboniphaga effusa AP103</name>
    <dbReference type="NCBI Taxonomy" id="1172194"/>
    <lineage>
        <taxon>Bacteria</taxon>
        <taxon>Pseudomonadati</taxon>
        <taxon>Pseudomonadota</taxon>
        <taxon>Gammaproteobacteria</taxon>
        <taxon>Nevskiales</taxon>
        <taxon>Nevskiaceae</taxon>
        <taxon>Hydrocarboniphaga</taxon>
    </lineage>
</organism>
<dbReference type="SUPFAM" id="SSF111369">
    <property type="entry name" value="HlyD-like secretion proteins"/>
    <property type="match status" value="1"/>
</dbReference>
<dbReference type="Pfam" id="PF25954">
    <property type="entry name" value="Beta-barrel_RND_2"/>
    <property type="match status" value="1"/>
</dbReference>
<evidence type="ECO:0000313" key="6">
    <source>
        <dbReference type="Proteomes" id="UP000003704"/>
    </source>
</evidence>
<dbReference type="OrthoDB" id="9789643at2"/>
<dbReference type="GO" id="GO:1990281">
    <property type="term" value="C:efflux pump complex"/>
    <property type="evidence" value="ECO:0007669"/>
    <property type="project" value="TreeGrafter"/>
</dbReference>
<evidence type="ECO:0000313" key="5">
    <source>
        <dbReference type="EMBL" id="EIT70720.1"/>
    </source>
</evidence>
<dbReference type="Pfam" id="PF25973">
    <property type="entry name" value="BSH_CzcB"/>
    <property type="match status" value="1"/>
</dbReference>
<dbReference type="InterPro" id="IPR006143">
    <property type="entry name" value="RND_pump_MFP"/>
</dbReference>
<dbReference type="PATRIC" id="fig|1172194.4.peg.821"/>
<feature type="domain" description="CzcB-like barrel-sandwich hybrid" evidence="4">
    <location>
        <begin position="79"/>
        <end position="225"/>
    </location>
</feature>
<evidence type="ECO:0000256" key="2">
    <source>
        <dbReference type="SAM" id="Coils"/>
    </source>
</evidence>
<accession>I8TAI0</accession>
<keyword evidence="6" id="KW-1185">Reference proteome</keyword>
<gene>
    <name evidence="5" type="ORF">WQQ_08570</name>
</gene>
<dbReference type="AlphaFoldDB" id="I8TAI0"/>
<dbReference type="InterPro" id="IPR058792">
    <property type="entry name" value="Beta-barrel_RND_2"/>
</dbReference>
<dbReference type="GO" id="GO:0015562">
    <property type="term" value="F:efflux transmembrane transporter activity"/>
    <property type="evidence" value="ECO:0007669"/>
    <property type="project" value="TreeGrafter"/>
</dbReference>
<dbReference type="Gene3D" id="2.40.50.100">
    <property type="match status" value="1"/>
</dbReference>
<reference evidence="5 6" key="1">
    <citation type="journal article" date="2012" name="J. Bacteriol.">
        <title>Genome Sequence of n-Alkane-Degrading Hydrocarboniphaga effusa Strain AP103T (ATCC BAA-332T).</title>
        <authorList>
            <person name="Chang H.K."/>
            <person name="Zylstra G.J."/>
            <person name="Chae J.C."/>
        </authorList>
    </citation>
    <scope>NUCLEOTIDE SEQUENCE [LARGE SCALE GENOMIC DNA]</scope>
    <source>
        <strain evidence="5 6">AP103</strain>
    </source>
</reference>
<feature type="domain" description="CusB-like beta-barrel" evidence="3">
    <location>
        <begin position="247"/>
        <end position="320"/>
    </location>
</feature>
<proteinExistence type="inferred from homology"/>
<comment type="similarity">
    <text evidence="1">Belongs to the membrane fusion protein (MFP) (TC 8.A.1) family.</text>
</comment>
<dbReference type="STRING" id="1172194.WQQ_08570"/>
<dbReference type="PANTHER" id="PTHR30469:SF38">
    <property type="entry name" value="HLYD FAMILY SECRETION PROTEIN"/>
    <property type="match status" value="1"/>
</dbReference>
<feature type="coiled-coil region" evidence="2">
    <location>
        <begin position="133"/>
        <end position="191"/>
    </location>
</feature>
<sequence>MKDLDLSKLRVDRSAPAAPAKRAGLSWRKIMLGGLALLLAAALLWPKAPAVQTTQVVSAWPSQQFVLLNATGYVSASRKASVAPKGTGRVEWIGVAEGDEVKAGDLLARLESGDVAASHLAANANVNVAAASVRTATAELDDSQRNLDRANALFKKKLVSQLYLQDASSRLARADAAVASAKASLDAARANELLARRNTEYTQIRAPFDGVVISRTANVGDIVTPLASAADAKGAVLMMADMKSLEVAAEVSESSLSQIRVGQPCEIVLDAFPDKRLRGEVAVIVPTINRASATVTTKVRILDQDSAVLPDMSARVSFLSQPAQADQQPVLAVNPQAIVEQDGTSLVYAVDAEDKVRAVPVVVGATLGSVRAIQGPLKAGETVVLAPPKKLRDGGRIERGSKT</sequence>
<dbReference type="EMBL" id="AKGD01000001">
    <property type="protein sequence ID" value="EIT70720.1"/>
    <property type="molecule type" value="Genomic_DNA"/>
</dbReference>
<evidence type="ECO:0000256" key="1">
    <source>
        <dbReference type="ARBA" id="ARBA00009477"/>
    </source>
</evidence>